<reference evidence="2" key="1">
    <citation type="submission" date="2019-08" db="EMBL/GenBank/DDBJ databases">
        <title>The improved chromosome-level genome for the pearl oyster Pinctada fucata martensii using PacBio sequencing and Hi-C.</title>
        <authorList>
            <person name="Zheng Z."/>
        </authorList>
    </citation>
    <scope>NUCLEOTIDE SEQUENCE</scope>
    <source>
        <strain evidence="2">ZZ-2019</strain>
        <tissue evidence="2">Adductor muscle</tissue>
    </source>
</reference>
<feature type="compositionally biased region" description="Basic and acidic residues" evidence="1">
    <location>
        <begin position="396"/>
        <end position="405"/>
    </location>
</feature>
<dbReference type="Proteomes" id="UP001186944">
    <property type="component" value="Unassembled WGS sequence"/>
</dbReference>
<feature type="region of interest" description="Disordered" evidence="1">
    <location>
        <begin position="267"/>
        <end position="298"/>
    </location>
</feature>
<feature type="region of interest" description="Disordered" evidence="1">
    <location>
        <begin position="732"/>
        <end position="770"/>
    </location>
</feature>
<feature type="region of interest" description="Disordered" evidence="1">
    <location>
        <begin position="362"/>
        <end position="440"/>
    </location>
</feature>
<feature type="region of interest" description="Disordered" evidence="1">
    <location>
        <begin position="67"/>
        <end position="93"/>
    </location>
</feature>
<feature type="compositionally biased region" description="Polar residues" evidence="1">
    <location>
        <begin position="67"/>
        <end position="78"/>
    </location>
</feature>
<dbReference type="EMBL" id="VSWD01000008">
    <property type="protein sequence ID" value="KAK3096203.1"/>
    <property type="molecule type" value="Genomic_DNA"/>
</dbReference>
<proteinExistence type="predicted"/>
<accession>A0AA88Y1Y5</accession>
<evidence type="ECO:0000313" key="2">
    <source>
        <dbReference type="EMBL" id="KAK3096203.1"/>
    </source>
</evidence>
<evidence type="ECO:0000256" key="1">
    <source>
        <dbReference type="SAM" id="MobiDB-lite"/>
    </source>
</evidence>
<protein>
    <submittedName>
        <fullName evidence="2">Uncharacterized protein</fullName>
    </submittedName>
</protein>
<feature type="compositionally biased region" description="Low complexity" evidence="1">
    <location>
        <begin position="1"/>
        <end position="14"/>
    </location>
</feature>
<sequence length="770" mass="88161">MQSMPSSSSSVKASPRLDRQSSTKSDKSKDDVIKCKPYANNLQWIVPKDGPSCEKDFVEVSHMKKSNTFPSDLSYSNKSTDENSRRQSDTSMNRDMVSGFLSRRGDTFGTGTTHSSKNPMVSEKGFFFPPPPQTFEPVMFSPRVVGNSFKPVFSANDTNPIRSNQACGTNIERYGSLDSMQCEKHSSNAVSDESNFENNLVSAFFRKRALRSNSDIPRSPSKQEIEEVRELIRKYHRSLSDPSFISPQKKAMLYEEKMINDLHTRDDVFEDPTTTSTPKYSDHRSMTPRTTSSSQECKDEIVRELLEHNHRMRKELVKRRLYQECEDLRSPFTGTDWQYDENITEVSRSVDIASLLVGELQRRTSDRKRHSTIPEDPEMAMLDRVDGGSNKSSPGNRDRFHENERLPQPPKSPLPSTSMVSPPSQRTHGEPSRKRKRGEINLRMTCSCEDLAEKSRELTERLRDLDHSPGKNCKCANIENEILLMANDAYSKIRRSDDSKQAMRQYQEEVNETNLTIFDSMSILCSIKALCKHGRTLEDVYPGSVIFVIRCRTVSALDDLWRMYKSGEIDKLFTKDFLTLKMKRKYGVSNVRLRAEIKLEEYWKVRKELDDTCSVVTLDSSFSKSDTEIVRVGSASKENFHRRSSMKKASMSNIAIVHMRSQSAPQVNQPSPIQSPSWLLSPNSPLSRDRKFSFNLTPEEQSPRVVFQELNFGSPTLKKVFDFEIALSSKTSPKRKTFAEPPPWETDENMYSQEFASPKRKNFGTNLDRK</sequence>
<gene>
    <name evidence="2" type="ORF">FSP39_024439</name>
</gene>
<comment type="caution">
    <text evidence="2">The sequence shown here is derived from an EMBL/GenBank/DDBJ whole genome shotgun (WGS) entry which is preliminary data.</text>
</comment>
<keyword evidence="3" id="KW-1185">Reference proteome</keyword>
<feature type="compositionally biased region" description="Polar residues" evidence="1">
    <location>
        <begin position="414"/>
        <end position="426"/>
    </location>
</feature>
<feature type="region of interest" description="Disordered" evidence="1">
    <location>
        <begin position="1"/>
        <end position="34"/>
    </location>
</feature>
<dbReference type="AlphaFoldDB" id="A0AA88Y1Y5"/>
<feature type="compositionally biased region" description="Basic and acidic residues" evidence="1">
    <location>
        <begin position="15"/>
        <end position="34"/>
    </location>
</feature>
<organism evidence="2 3">
    <name type="scientific">Pinctada imbricata</name>
    <name type="common">Atlantic pearl-oyster</name>
    <name type="synonym">Pinctada martensii</name>
    <dbReference type="NCBI Taxonomy" id="66713"/>
    <lineage>
        <taxon>Eukaryota</taxon>
        <taxon>Metazoa</taxon>
        <taxon>Spiralia</taxon>
        <taxon>Lophotrochozoa</taxon>
        <taxon>Mollusca</taxon>
        <taxon>Bivalvia</taxon>
        <taxon>Autobranchia</taxon>
        <taxon>Pteriomorphia</taxon>
        <taxon>Pterioida</taxon>
        <taxon>Pterioidea</taxon>
        <taxon>Pteriidae</taxon>
        <taxon>Pinctada</taxon>
    </lineage>
</organism>
<name>A0AA88Y1Y5_PINIB</name>
<evidence type="ECO:0000313" key="3">
    <source>
        <dbReference type="Proteomes" id="UP001186944"/>
    </source>
</evidence>
<feature type="compositionally biased region" description="Basic and acidic residues" evidence="1">
    <location>
        <begin position="79"/>
        <end position="88"/>
    </location>
</feature>